<gene>
    <name evidence="1" type="ORF">ACFQHW_06860</name>
</gene>
<protein>
    <submittedName>
        <fullName evidence="1">Lysophospholipid acyltransferase family protein</fullName>
    </submittedName>
</protein>
<keyword evidence="1" id="KW-0808">Transferase</keyword>
<name>A0ABW1UNL9_9LACO</name>
<proteinExistence type="predicted"/>
<evidence type="ECO:0000313" key="2">
    <source>
        <dbReference type="Proteomes" id="UP001596310"/>
    </source>
</evidence>
<organism evidence="1 2">
    <name type="scientific">Lapidilactobacillus achengensis</name>
    <dbReference type="NCBI Taxonomy" id="2486000"/>
    <lineage>
        <taxon>Bacteria</taxon>
        <taxon>Bacillati</taxon>
        <taxon>Bacillota</taxon>
        <taxon>Bacilli</taxon>
        <taxon>Lactobacillales</taxon>
        <taxon>Lactobacillaceae</taxon>
        <taxon>Lapidilactobacillus</taxon>
    </lineage>
</organism>
<dbReference type="Proteomes" id="UP001596310">
    <property type="component" value="Unassembled WGS sequence"/>
</dbReference>
<sequence length="267" mass="30214">MAKRRFAPKITLFYDKFTDDFVFSEQQDYQLPADFQFQRKGIGAALSGRLVRAGFWLYGCYYSRLKSHVHFVNQRVLKPYRHQGIYLYANHTQPMGDAFTPFQLLKTRPFAVIISPANLGIPVVGKLLPAGGALPIPTDRHQFRQFEQAVQASIPAKKSLLIYPEGHVWPYYTGIRPLPLAAFHYPIATPAPVFTLTTTYQSRGVGKKPRQTVFVDGPLTVPTTGSRKERQEALRDAVAAQMAQRSRASNIEYYRYLPRKSEGSGAK</sequence>
<keyword evidence="1" id="KW-0012">Acyltransferase</keyword>
<keyword evidence="2" id="KW-1185">Reference proteome</keyword>
<evidence type="ECO:0000313" key="1">
    <source>
        <dbReference type="EMBL" id="MFC6315296.1"/>
    </source>
</evidence>
<accession>A0ABW1UNL9</accession>
<dbReference type="RefSeq" id="WP_125597907.1">
    <property type="nucleotide sequence ID" value="NZ_JBHSSM010000016.1"/>
</dbReference>
<dbReference type="GO" id="GO:0016746">
    <property type="term" value="F:acyltransferase activity"/>
    <property type="evidence" value="ECO:0007669"/>
    <property type="project" value="UniProtKB-KW"/>
</dbReference>
<dbReference type="EMBL" id="JBHSSM010000016">
    <property type="protein sequence ID" value="MFC6315296.1"/>
    <property type="molecule type" value="Genomic_DNA"/>
</dbReference>
<comment type="caution">
    <text evidence="1">The sequence shown here is derived from an EMBL/GenBank/DDBJ whole genome shotgun (WGS) entry which is preliminary data.</text>
</comment>
<reference evidence="2" key="1">
    <citation type="journal article" date="2019" name="Int. J. Syst. Evol. Microbiol.">
        <title>The Global Catalogue of Microorganisms (GCM) 10K type strain sequencing project: providing services to taxonomists for standard genome sequencing and annotation.</title>
        <authorList>
            <consortium name="The Broad Institute Genomics Platform"/>
            <consortium name="The Broad Institute Genome Sequencing Center for Infectious Disease"/>
            <person name="Wu L."/>
            <person name="Ma J."/>
        </authorList>
    </citation>
    <scope>NUCLEOTIDE SEQUENCE [LARGE SCALE GENOMIC DNA]</scope>
    <source>
        <strain evidence="2">CCM 8897</strain>
    </source>
</reference>